<organism evidence="1 2">
    <name type="scientific">Russula earlei</name>
    <dbReference type="NCBI Taxonomy" id="71964"/>
    <lineage>
        <taxon>Eukaryota</taxon>
        <taxon>Fungi</taxon>
        <taxon>Dikarya</taxon>
        <taxon>Basidiomycota</taxon>
        <taxon>Agaricomycotina</taxon>
        <taxon>Agaricomycetes</taxon>
        <taxon>Russulales</taxon>
        <taxon>Russulaceae</taxon>
        <taxon>Russula</taxon>
    </lineage>
</organism>
<dbReference type="Proteomes" id="UP001207468">
    <property type="component" value="Unassembled WGS sequence"/>
</dbReference>
<accession>A0ACC0ULK1</accession>
<reference evidence="1" key="1">
    <citation type="submission" date="2021-03" db="EMBL/GenBank/DDBJ databases">
        <title>Evolutionary priming and transition to the ectomycorrhizal habit in an iconic lineage of mushroom-forming fungi: is preadaptation a requirement?</title>
        <authorList>
            <consortium name="DOE Joint Genome Institute"/>
            <person name="Looney B.P."/>
            <person name="Miyauchi S."/>
            <person name="Morin E."/>
            <person name="Drula E."/>
            <person name="Courty P.E."/>
            <person name="Chicoki N."/>
            <person name="Fauchery L."/>
            <person name="Kohler A."/>
            <person name="Kuo A."/>
            <person name="LaButti K."/>
            <person name="Pangilinan J."/>
            <person name="Lipzen A."/>
            <person name="Riley R."/>
            <person name="Andreopoulos W."/>
            <person name="He G."/>
            <person name="Johnson J."/>
            <person name="Barry K.W."/>
            <person name="Grigoriev I.V."/>
            <person name="Nagy L."/>
            <person name="Hibbett D."/>
            <person name="Henrissat B."/>
            <person name="Matheny P.B."/>
            <person name="Labbe J."/>
            <person name="Martin A.F."/>
        </authorList>
    </citation>
    <scope>NUCLEOTIDE SEQUENCE</scope>
    <source>
        <strain evidence="1">BPL698</strain>
    </source>
</reference>
<protein>
    <submittedName>
        <fullName evidence="1">Zinc/iron permease</fullName>
    </submittedName>
</protein>
<gene>
    <name evidence="1" type="ORF">F5148DRAFT_973569</name>
</gene>
<keyword evidence="2" id="KW-1185">Reference proteome</keyword>
<proteinExistence type="predicted"/>
<name>A0ACC0ULK1_9AGAM</name>
<sequence length="336" mass="34584">MSTLLSLLTLSGLLGLTSYGAGILPLSFTFSETHMSRLSSLGTGLLLGAALGVIIPEGIEELAHSRPSSTELEGSSIAVPLLFGFTFMLIVEQLSSSHVHRHHRPHRLAQQHPGCASPDSIFDVELAGLPDETVVAASPPHLHPRRVGANDGTGVTGGDADGALPPPSAYPITVGLLVHGLADGLALGMSVLSSGTSSHPHGLSLVVFLALAVHKAPTSLAYSVSLMSTSLSRAECKRHLLSFSASTPVGAIASYMSLSFLGAGKPDSVGIALLVSAGSFLYVATVLQPISLNRSSSDGVGTKTRILLLVLGIVTPFVLGTLLDHSHDRGTVVVPP</sequence>
<comment type="caution">
    <text evidence="1">The sequence shown here is derived from an EMBL/GenBank/DDBJ whole genome shotgun (WGS) entry which is preliminary data.</text>
</comment>
<dbReference type="EMBL" id="JAGFNK010000009">
    <property type="protein sequence ID" value="KAI9512392.1"/>
    <property type="molecule type" value="Genomic_DNA"/>
</dbReference>
<evidence type="ECO:0000313" key="2">
    <source>
        <dbReference type="Proteomes" id="UP001207468"/>
    </source>
</evidence>
<evidence type="ECO:0000313" key="1">
    <source>
        <dbReference type="EMBL" id="KAI9512392.1"/>
    </source>
</evidence>